<dbReference type="Pfam" id="PF13292">
    <property type="entry name" value="DXP_synthase_N"/>
    <property type="match status" value="2"/>
</dbReference>
<dbReference type="Gene3D" id="3.40.50.970">
    <property type="match status" value="2"/>
</dbReference>
<feature type="binding site" evidence="10">
    <location>
        <position position="171"/>
    </location>
    <ligand>
        <name>thiamine diphosphate</name>
        <dbReference type="ChEBI" id="CHEBI:58937"/>
    </ligand>
</feature>
<dbReference type="InterPro" id="IPR005475">
    <property type="entry name" value="Transketolase-like_Pyr-bd"/>
</dbReference>
<dbReference type="PANTHER" id="PTHR43322">
    <property type="entry name" value="1-D-DEOXYXYLULOSE 5-PHOSPHATE SYNTHASE-RELATED"/>
    <property type="match status" value="1"/>
</dbReference>
<feature type="domain" description="Transketolase-like pyrimidine-binding" evidence="11">
    <location>
        <begin position="269"/>
        <end position="433"/>
    </location>
</feature>
<dbReference type="CDD" id="cd02007">
    <property type="entry name" value="TPP_DXS"/>
    <property type="match status" value="1"/>
</dbReference>
<comment type="similarity">
    <text evidence="2 10">Belongs to the transketolase family. DXPS subfamily.</text>
</comment>
<dbReference type="EC" id="2.2.1.7" evidence="10"/>
<evidence type="ECO:0000313" key="13">
    <source>
        <dbReference type="Proteomes" id="UP000824044"/>
    </source>
</evidence>
<name>A0A9D2DXG2_9FIRM</name>
<evidence type="ECO:0000256" key="8">
    <source>
        <dbReference type="ARBA" id="ARBA00023052"/>
    </source>
</evidence>
<dbReference type="Pfam" id="PF02780">
    <property type="entry name" value="Transketolase_C"/>
    <property type="match status" value="1"/>
</dbReference>
<evidence type="ECO:0000256" key="10">
    <source>
        <dbReference type="HAMAP-Rule" id="MF_00315"/>
    </source>
</evidence>
<evidence type="ECO:0000256" key="2">
    <source>
        <dbReference type="ARBA" id="ARBA00011081"/>
    </source>
</evidence>
<dbReference type="InterPro" id="IPR033248">
    <property type="entry name" value="Transketolase_C"/>
</dbReference>
<evidence type="ECO:0000256" key="1">
    <source>
        <dbReference type="ARBA" id="ARBA00004980"/>
    </source>
</evidence>
<evidence type="ECO:0000256" key="3">
    <source>
        <dbReference type="ARBA" id="ARBA00011738"/>
    </source>
</evidence>
<feature type="binding site" evidence="10">
    <location>
        <position position="171"/>
    </location>
    <ligand>
        <name>Mg(2+)</name>
        <dbReference type="ChEBI" id="CHEBI:18420"/>
    </ligand>
</feature>
<gene>
    <name evidence="10" type="primary">dxs</name>
    <name evidence="12" type="ORF">H9812_06370</name>
</gene>
<keyword evidence="9 10" id="KW-0414">Isoprene biosynthesis</keyword>
<dbReference type="SMART" id="SM00861">
    <property type="entry name" value="Transket_pyr"/>
    <property type="match status" value="1"/>
</dbReference>
<dbReference type="CDD" id="cd07033">
    <property type="entry name" value="TPP_PYR_DXS_TK_like"/>
    <property type="match status" value="1"/>
</dbReference>
<protein>
    <recommendedName>
        <fullName evidence="10">1-deoxy-D-xylulose-5-phosphate synthase</fullName>
        <ecNumber evidence="10">2.2.1.7</ecNumber>
    </recommendedName>
    <alternativeName>
        <fullName evidence="10">1-deoxyxylulose-5-phosphate synthase</fullName>
        <shortName evidence="10">DXP synthase</shortName>
        <shortName evidence="10">DXPS</shortName>
    </alternativeName>
</protein>
<dbReference type="HAMAP" id="MF_00315">
    <property type="entry name" value="DXP_synth"/>
    <property type="match status" value="1"/>
</dbReference>
<dbReference type="GO" id="GO:0000287">
    <property type="term" value="F:magnesium ion binding"/>
    <property type="evidence" value="ECO:0007669"/>
    <property type="project" value="UniProtKB-UniRule"/>
</dbReference>
<comment type="pathway">
    <text evidence="1 10">Metabolic intermediate biosynthesis; 1-deoxy-D-xylulose 5-phosphate biosynthesis; 1-deoxy-D-xylulose 5-phosphate from D-glyceraldehyde 3-phosphate and pyruvate: step 1/1.</text>
</comment>
<dbReference type="AlphaFoldDB" id="A0A9D2DXG2"/>
<feature type="binding site" evidence="10">
    <location>
        <begin position="111"/>
        <end position="113"/>
    </location>
    <ligand>
        <name>thiamine diphosphate</name>
        <dbReference type="ChEBI" id="CHEBI:58937"/>
    </ligand>
</feature>
<dbReference type="Proteomes" id="UP000824044">
    <property type="component" value="Unassembled WGS sequence"/>
</dbReference>
<dbReference type="GO" id="GO:0016114">
    <property type="term" value="P:terpenoid biosynthetic process"/>
    <property type="evidence" value="ECO:0007669"/>
    <property type="project" value="UniProtKB-UniRule"/>
</dbReference>
<dbReference type="PANTHER" id="PTHR43322:SF5">
    <property type="entry name" value="1-DEOXY-D-XYLULOSE-5-PHOSPHATE SYNTHASE, CHLOROPLASTIC"/>
    <property type="match status" value="1"/>
</dbReference>
<dbReference type="PROSITE" id="PS00802">
    <property type="entry name" value="TRANSKETOLASE_2"/>
    <property type="match status" value="1"/>
</dbReference>
<accession>A0A9D2DXG2</accession>
<keyword evidence="6 10" id="KW-0460">Magnesium</keyword>
<comment type="caution">
    <text evidence="12">The sequence shown here is derived from an EMBL/GenBank/DDBJ whole genome shotgun (WGS) entry which is preliminary data.</text>
</comment>
<comment type="cofactor">
    <cofactor evidence="10">
        <name>Mg(2+)</name>
        <dbReference type="ChEBI" id="CHEBI:18420"/>
    </cofactor>
    <text evidence="10">Binds 1 Mg(2+) ion per subunit.</text>
</comment>
<sequence length="570" mass="62207">MVQIMSHEALCGASIAQLKKYCEQLREEIFQTVALRGGHLASNLGVVELTVGLHRVFEFPKDKIIFDVGHQCYVHKLLSGRAERFFTLRQRGGIAGFPKRSESSYDSYDTGHAGTSVSAALGIAKARDLKGEDFQVVALIGDGSLNNGLVYEALNSLKILNTKVLIILNDNGMSISPTVGGTHEVLDEMKCGAAPQEDVALFERYGLKYMGVYNGNDLTEVIPALEQAKEALASDSVLLHVTTRKGQGYAFCEQEPSRTHGISPAKPKSEYSAALGEELVAMAKEDERIVAVTAAMTDALGLRPFFNKFPERAYDVGICEEHASVLAAALATQGMRPYYAIYSTFLQRAFDEIIHDICGQNLPVTFCIDRAGISGSDGETHQGVFDLSYLAPIPNLTIAIPKNIAEFRAILRESTHINGPLAIRYPREGEEGISDGIEVGKFEVLHSTMSDIIIYAAGERCIKLAQNVILAAQKEGIEVSLVNARFARPLDTQMLLERKEKYVITLEDNVLRGGIGEAIANVLVNSGKLVYSFGYRDAFIPHGGVAELMEEFGLNADDILQCIRVCHARG</sequence>
<dbReference type="GO" id="GO:0019288">
    <property type="term" value="P:isopentenyl diphosphate biosynthetic process, methylerythritol 4-phosphate pathway"/>
    <property type="evidence" value="ECO:0007669"/>
    <property type="project" value="TreeGrafter"/>
</dbReference>
<evidence type="ECO:0000259" key="11">
    <source>
        <dbReference type="SMART" id="SM00861"/>
    </source>
</evidence>
<keyword evidence="8 10" id="KW-0786">Thiamine pyrophosphate</keyword>
<dbReference type="Gene3D" id="3.40.50.920">
    <property type="match status" value="1"/>
</dbReference>
<keyword evidence="7 10" id="KW-0784">Thiamine biosynthesis</keyword>
<dbReference type="GO" id="GO:0008661">
    <property type="term" value="F:1-deoxy-D-xylulose-5-phosphate synthase activity"/>
    <property type="evidence" value="ECO:0007669"/>
    <property type="project" value="UniProtKB-UniRule"/>
</dbReference>
<dbReference type="GO" id="GO:0005829">
    <property type="term" value="C:cytosol"/>
    <property type="evidence" value="ECO:0007669"/>
    <property type="project" value="TreeGrafter"/>
</dbReference>
<feature type="binding site" evidence="10">
    <location>
        <position position="249"/>
    </location>
    <ligand>
        <name>thiamine diphosphate</name>
        <dbReference type="ChEBI" id="CHEBI:58937"/>
    </ligand>
</feature>
<comment type="function">
    <text evidence="10">Catalyzes the acyloin condensation reaction between C atoms 2 and 3 of pyruvate and glyceraldehyde 3-phosphate to yield 1-deoxy-D-xylulose-5-phosphate (DXP).</text>
</comment>
<evidence type="ECO:0000256" key="7">
    <source>
        <dbReference type="ARBA" id="ARBA00022977"/>
    </source>
</evidence>
<feature type="binding site" evidence="10">
    <location>
        <position position="320"/>
    </location>
    <ligand>
        <name>thiamine diphosphate</name>
        <dbReference type="ChEBI" id="CHEBI:58937"/>
    </ligand>
</feature>
<comment type="subunit">
    <text evidence="3 10">Homodimer.</text>
</comment>
<dbReference type="EMBL" id="DXBS01000119">
    <property type="protein sequence ID" value="HIZ25077.1"/>
    <property type="molecule type" value="Genomic_DNA"/>
</dbReference>
<evidence type="ECO:0000256" key="9">
    <source>
        <dbReference type="ARBA" id="ARBA00023229"/>
    </source>
</evidence>
<comment type="catalytic activity">
    <reaction evidence="10">
        <text>D-glyceraldehyde 3-phosphate + pyruvate + H(+) = 1-deoxy-D-xylulose 5-phosphate + CO2</text>
        <dbReference type="Rhea" id="RHEA:12605"/>
        <dbReference type="ChEBI" id="CHEBI:15361"/>
        <dbReference type="ChEBI" id="CHEBI:15378"/>
        <dbReference type="ChEBI" id="CHEBI:16526"/>
        <dbReference type="ChEBI" id="CHEBI:57792"/>
        <dbReference type="ChEBI" id="CHEBI:59776"/>
        <dbReference type="EC" id="2.2.1.7"/>
    </reaction>
</comment>
<organism evidence="12 13">
    <name type="scientific">Candidatus Gallimonas intestinigallinarum</name>
    <dbReference type="NCBI Taxonomy" id="2838604"/>
    <lineage>
        <taxon>Bacteria</taxon>
        <taxon>Bacillati</taxon>
        <taxon>Bacillota</taxon>
        <taxon>Clostridia</taxon>
        <taxon>Candidatus Gallimonas</taxon>
    </lineage>
</organism>
<dbReference type="SUPFAM" id="SSF52922">
    <property type="entry name" value="TK C-terminal domain-like"/>
    <property type="match status" value="1"/>
</dbReference>
<dbReference type="SUPFAM" id="SSF52518">
    <property type="entry name" value="Thiamin diphosphate-binding fold (THDP-binding)"/>
    <property type="match status" value="2"/>
</dbReference>
<reference evidence="12" key="2">
    <citation type="submission" date="2021-04" db="EMBL/GenBank/DDBJ databases">
        <authorList>
            <person name="Gilroy R."/>
        </authorList>
    </citation>
    <scope>NUCLEOTIDE SEQUENCE</scope>
    <source>
        <strain evidence="12">CHK33-5263</strain>
    </source>
</reference>
<dbReference type="InterPro" id="IPR020826">
    <property type="entry name" value="Transketolase_BS"/>
</dbReference>
<dbReference type="GO" id="GO:0009228">
    <property type="term" value="P:thiamine biosynthetic process"/>
    <property type="evidence" value="ECO:0007669"/>
    <property type="project" value="UniProtKB-UniRule"/>
</dbReference>
<comment type="cofactor">
    <cofactor evidence="10">
        <name>thiamine diphosphate</name>
        <dbReference type="ChEBI" id="CHEBI:58937"/>
    </cofactor>
    <text evidence="10">Binds 1 thiamine pyrophosphate per subunit.</text>
</comment>
<dbReference type="InterPro" id="IPR029061">
    <property type="entry name" value="THDP-binding"/>
</dbReference>
<proteinExistence type="inferred from homology"/>
<dbReference type="Pfam" id="PF02779">
    <property type="entry name" value="Transket_pyr"/>
    <property type="match status" value="1"/>
</dbReference>
<evidence type="ECO:0000313" key="12">
    <source>
        <dbReference type="EMBL" id="HIZ25077.1"/>
    </source>
</evidence>
<feature type="binding site" evidence="10">
    <location>
        <begin position="143"/>
        <end position="144"/>
    </location>
    <ligand>
        <name>thiamine diphosphate</name>
        <dbReference type="ChEBI" id="CHEBI:58937"/>
    </ligand>
</feature>
<feature type="binding site" evidence="10">
    <location>
        <position position="70"/>
    </location>
    <ligand>
        <name>thiamine diphosphate</name>
        <dbReference type="ChEBI" id="CHEBI:58937"/>
    </ligand>
</feature>
<dbReference type="InterPro" id="IPR005477">
    <property type="entry name" value="Dxylulose-5-P_synthase"/>
</dbReference>
<dbReference type="GO" id="GO:0030976">
    <property type="term" value="F:thiamine pyrophosphate binding"/>
    <property type="evidence" value="ECO:0007669"/>
    <property type="project" value="UniProtKB-UniRule"/>
</dbReference>
<dbReference type="InterPro" id="IPR009014">
    <property type="entry name" value="Transketo_C/PFOR_II"/>
</dbReference>
<reference evidence="12" key="1">
    <citation type="journal article" date="2021" name="PeerJ">
        <title>Extensive microbial diversity within the chicken gut microbiome revealed by metagenomics and culture.</title>
        <authorList>
            <person name="Gilroy R."/>
            <person name="Ravi A."/>
            <person name="Getino M."/>
            <person name="Pursley I."/>
            <person name="Horton D.L."/>
            <person name="Alikhan N.F."/>
            <person name="Baker D."/>
            <person name="Gharbi K."/>
            <person name="Hall N."/>
            <person name="Watson M."/>
            <person name="Adriaenssens E.M."/>
            <person name="Foster-Nyarko E."/>
            <person name="Jarju S."/>
            <person name="Secka A."/>
            <person name="Antonio M."/>
            <person name="Oren A."/>
            <person name="Chaudhuri R.R."/>
            <person name="La Ragione R."/>
            <person name="Hildebrand F."/>
            <person name="Pallen M.J."/>
        </authorList>
    </citation>
    <scope>NUCLEOTIDE SEQUENCE</scope>
    <source>
        <strain evidence="12">CHK33-5263</strain>
    </source>
</reference>
<evidence type="ECO:0000256" key="6">
    <source>
        <dbReference type="ARBA" id="ARBA00022842"/>
    </source>
</evidence>
<keyword evidence="4 10" id="KW-0808">Transferase</keyword>
<dbReference type="NCBIfam" id="NF003933">
    <property type="entry name" value="PRK05444.2-2"/>
    <property type="match status" value="1"/>
</dbReference>
<keyword evidence="5 10" id="KW-0479">Metal-binding</keyword>
<evidence type="ECO:0000256" key="5">
    <source>
        <dbReference type="ARBA" id="ARBA00022723"/>
    </source>
</evidence>
<evidence type="ECO:0000256" key="4">
    <source>
        <dbReference type="ARBA" id="ARBA00022679"/>
    </source>
</evidence>
<feature type="binding site" evidence="10">
    <location>
        <position position="142"/>
    </location>
    <ligand>
        <name>Mg(2+)</name>
        <dbReference type="ChEBI" id="CHEBI:18420"/>
    </ligand>
</feature>